<evidence type="ECO:0000256" key="8">
    <source>
        <dbReference type="SAM" id="MobiDB-lite"/>
    </source>
</evidence>
<feature type="region of interest" description="Disordered" evidence="8">
    <location>
        <begin position="763"/>
        <end position="789"/>
    </location>
</feature>
<dbReference type="Proteomes" id="UP000828390">
    <property type="component" value="Unassembled WGS sequence"/>
</dbReference>
<dbReference type="GO" id="GO:0046928">
    <property type="term" value="P:regulation of neurotransmitter secretion"/>
    <property type="evidence" value="ECO:0007669"/>
    <property type="project" value="TreeGrafter"/>
</dbReference>
<dbReference type="Pfam" id="PF00168">
    <property type="entry name" value="C2"/>
    <property type="match status" value="3"/>
</dbReference>
<dbReference type="GO" id="GO:0030672">
    <property type="term" value="C:synaptic vesicle membrane"/>
    <property type="evidence" value="ECO:0007669"/>
    <property type="project" value="TreeGrafter"/>
</dbReference>
<dbReference type="InterPro" id="IPR035892">
    <property type="entry name" value="C2_domain_sf"/>
</dbReference>
<dbReference type="AlphaFoldDB" id="A0A9D4QQ49"/>
<evidence type="ECO:0000256" key="5">
    <source>
        <dbReference type="ARBA" id="ARBA00022837"/>
    </source>
</evidence>
<evidence type="ECO:0000256" key="4">
    <source>
        <dbReference type="ARBA" id="ARBA00022737"/>
    </source>
</evidence>
<feature type="compositionally biased region" description="Polar residues" evidence="8">
    <location>
        <begin position="105"/>
        <end position="115"/>
    </location>
</feature>
<feature type="domain" description="C2" evidence="10">
    <location>
        <begin position="525"/>
        <end position="640"/>
    </location>
</feature>
<feature type="transmembrane region" description="Helical" evidence="9">
    <location>
        <begin position="827"/>
        <end position="848"/>
    </location>
</feature>
<feature type="compositionally biased region" description="Acidic residues" evidence="8">
    <location>
        <begin position="766"/>
        <end position="784"/>
    </location>
</feature>
<dbReference type="FunFam" id="2.60.40.150:FF:000167">
    <property type="entry name" value="Multiple C2 domains, transmembrane 2a"/>
    <property type="match status" value="1"/>
</dbReference>
<evidence type="ECO:0000313" key="12">
    <source>
        <dbReference type="Proteomes" id="UP000828390"/>
    </source>
</evidence>
<comment type="caution">
    <text evidence="11">The sequence shown here is derived from an EMBL/GenBank/DDBJ whole genome shotgun (WGS) entry which is preliminary data.</text>
</comment>
<evidence type="ECO:0000256" key="1">
    <source>
        <dbReference type="ARBA" id="ARBA00004141"/>
    </source>
</evidence>
<evidence type="ECO:0000256" key="3">
    <source>
        <dbReference type="ARBA" id="ARBA00022723"/>
    </source>
</evidence>
<keyword evidence="2 9" id="KW-0812">Transmembrane</keyword>
<dbReference type="PANTHER" id="PTHR45911:SF4">
    <property type="entry name" value="MULTIPLE C2 AND TRANSMEMBRANE DOMAIN-CONTAINING PROTEIN"/>
    <property type="match status" value="1"/>
</dbReference>
<evidence type="ECO:0000256" key="7">
    <source>
        <dbReference type="ARBA" id="ARBA00023136"/>
    </source>
</evidence>
<dbReference type="PRINTS" id="PR00360">
    <property type="entry name" value="C2DOMAIN"/>
</dbReference>
<reference evidence="11" key="2">
    <citation type="submission" date="2020-11" db="EMBL/GenBank/DDBJ databases">
        <authorList>
            <person name="McCartney M.A."/>
            <person name="Auch B."/>
            <person name="Kono T."/>
            <person name="Mallez S."/>
            <person name="Becker A."/>
            <person name="Gohl D.M."/>
            <person name="Silverstein K.A.T."/>
            <person name="Koren S."/>
            <person name="Bechman K.B."/>
            <person name="Herman A."/>
            <person name="Abrahante J.E."/>
            <person name="Garbe J."/>
        </authorList>
    </citation>
    <scope>NUCLEOTIDE SEQUENCE</scope>
    <source>
        <strain evidence="11">Duluth1</strain>
        <tissue evidence="11">Whole animal</tissue>
    </source>
</reference>
<dbReference type="SMART" id="SM00239">
    <property type="entry name" value="C2"/>
    <property type="match status" value="3"/>
</dbReference>
<accession>A0A9D4QQ49</accession>
<evidence type="ECO:0000256" key="2">
    <source>
        <dbReference type="ARBA" id="ARBA00022692"/>
    </source>
</evidence>
<feature type="compositionally biased region" description="Low complexity" evidence="8">
    <location>
        <begin position="91"/>
        <end position="104"/>
    </location>
</feature>
<protein>
    <recommendedName>
        <fullName evidence="10">C2 domain-containing protein</fullName>
    </recommendedName>
</protein>
<dbReference type="Pfam" id="PF08372">
    <property type="entry name" value="PRT_C"/>
    <property type="match status" value="1"/>
</dbReference>
<dbReference type="FunFam" id="2.60.40.150:FF:000050">
    <property type="entry name" value="Multiple C2 and transmembrane domain containing 1"/>
    <property type="match status" value="1"/>
</dbReference>
<evidence type="ECO:0000259" key="10">
    <source>
        <dbReference type="PROSITE" id="PS50004"/>
    </source>
</evidence>
<dbReference type="SUPFAM" id="SSF49562">
    <property type="entry name" value="C2 domain (Calcium/lipid-binding domain, CaLB)"/>
    <property type="match status" value="3"/>
</dbReference>
<sequence length="890" mass="102208">MESEKKKLKHPISSASAIMHRHDRKQKKWYRRFLPLTSEKSLHKQSGNLLTLPHHLLSETSYTRSLEDVRQIYLAVPGVTETQMFSELNLSQNDDNQSDNSLSSAESDCWSSVSASPKQRKKNAIYKRLVSENSENHDGSSESEMSPAKSSLCRVKAADIDRSTISDSDDSSWALDLPPRMRGYNRGSTESINSQCEARHTISRLLSQSDSDQESTTISNRHLLMQNAFHQLDVWLQEGQDLVIRDSCGTSDPYVKFKCGNKQLYKSRIVYKNLNPNWDERFSIPVDNVLRPIQVKVFDYDRGPTDDPMGSAELILEDLAPNVPTDVELRLAERGNSGYMGVIRLQVTLIPRSQEEKEKFSKRSTLKIMDKESAARKLKLQMWTNVVTIVLVEGRDLIPMDDNGLSDPYVKFKLGNERYKSKHKDKTLEPRWLEQFDLRMFPGQTSHLEIVMYDKDVAKDDFMGRAVIDLSKLEKEITHSVEQPLEDGAGLLKLLITISGTSAQETISDLSAYSPDPQERLETVRRYGLFQSLLCLRDVGWLQVQVFKAQGLIAADIGGKSDPFCVLELVNARLQTHTEYKTLNPEWNKIFTFNVKDIHSVLEVTVYDEDRDKKVEFLGMVAIPLLRMRPREKKWYALKDRKLIHRTKGSIQLEFDFIYNHIKAAVRTVNPKEEKFMQPEPKFKISVMKRNIDRVTSIISTFIEGGKFINSCFNWDSPIRSLTAFLVFLVIVWIFEPYMLPLTLVVLLLKNILMSSIQNTYSKDPDADEYEEEEDDFDTEDDPEKEDKKSFREKLQAAQEICLKVQEGLDMVASFGERVKNTFMWSVPWLTSLAVIALSAGVVILYFIPIRYLILAWGINKFTKKLRAPHAIPNNELLDFLSRVPSDREI</sequence>
<keyword evidence="3" id="KW-0479">Metal-binding</keyword>
<feature type="region of interest" description="Disordered" evidence="8">
    <location>
        <begin position="131"/>
        <end position="150"/>
    </location>
</feature>
<comment type="subcellular location">
    <subcellularLocation>
        <location evidence="1">Membrane</location>
        <topology evidence="1">Multi-pass membrane protein</topology>
    </subcellularLocation>
</comment>
<keyword evidence="5" id="KW-0106">Calcium</keyword>
<reference evidence="11" key="1">
    <citation type="journal article" date="2019" name="bioRxiv">
        <title>The Genome of the Zebra Mussel, Dreissena polymorpha: A Resource for Invasive Species Research.</title>
        <authorList>
            <person name="McCartney M.A."/>
            <person name="Auch B."/>
            <person name="Kono T."/>
            <person name="Mallez S."/>
            <person name="Zhang Y."/>
            <person name="Obille A."/>
            <person name="Becker A."/>
            <person name="Abrahante J.E."/>
            <person name="Garbe J."/>
            <person name="Badalamenti J.P."/>
            <person name="Herman A."/>
            <person name="Mangelson H."/>
            <person name="Liachko I."/>
            <person name="Sullivan S."/>
            <person name="Sone E.D."/>
            <person name="Koren S."/>
            <person name="Silverstein K.A.T."/>
            <person name="Beckman K.B."/>
            <person name="Gohl D.M."/>
        </authorList>
    </citation>
    <scope>NUCLEOTIDE SEQUENCE</scope>
    <source>
        <strain evidence="11">Duluth1</strain>
        <tissue evidence="11">Whole animal</tissue>
    </source>
</reference>
<feature type="domain" description="C2" evidence="10">
    <location>
        <begin position="212"/>
        <end position="329"/>
    </location>
</feature>
<keyword evidence="4" id="KW-0677">Repeat</keyword>
<dbReference type="PANTHER" id="PTHR45911">
    <property type="entry name" value="C2 DOMAIN-CONTAINING PROTEIN"/>
    <property type="match status" value="1"/>
</dbReference>
<keyword evidence="6 9" id="KW-1133">Transmembrane helix</keyword>
<feature type="transmembrane region" description="Helical" evidence="9">
    <location>
        <begin position="722"/>
        <end position="749"/>
    </location>
</feature>
<keyword evidence="7 9" id="KW-0472">Membrane</keyword>
<gene>
    <name evidence="11" type="ORF">DPMN_112567</name>
</gene>
<dbReference type="InterPro" id="IPR000008">
    <property type="entry name" value="C2_dom"/>
</dbReference>
<name>A0A9D4QQ49_DREPO</name>
<dbReference type="CDD" id="cd04042">
    <property type="entry name" value="C2A_MCTP_PRT"/>
    <property type="match status" value="1"/>
</dbReference>
<evidence type="ECO:0000256" key="6">
    <source>
        <dbReference type="ARBA" id="ARBA00022989"/>
    </source>
</evidence>
<dbReference type="Gene3D" id="2.60.40.150">
    <property type="entry name" value="C2 domain"/>
    <property type="match status" value="3"/>
</dbReference>
<dbReference type="PROSITE" id="PS50004">
    <property type="entry name" value="C2"/>
    <property type="match status" value="3"/>
</dbReference>
<feature type="region of interest" description="Disordered" evidence="8">
    <location>
        <begin position="91"/>
        <end position="115"/>
    </location>
</feature>
<dbReference type="CDD" id="cd08377">
    <property type="entry name" value="C2C_MCTP_PRT"/>
    <property type="match status" value="1"/>
</dbReference>
<dbReference type="EMBL" id="JAIWYP010000004">
    <property type="protein sequence ID" value="KAH3839143.1"/>
    <property type="molecule type" value="Genomic_DNA"/>
</dbReference>
<dbReference type="CDD" id="cd08376">
    <property type="entry name" value="C2B_MCTP_PRT"/>
    <property type="match status" value="1"/>
</dbReference>
<proteinExistence type="predicted"/>
<keyword evidence="12" id="KW-1185">Reference proteome</keyword>
<dbReference type="InterPro" id="IPR013583">
    <property type="entry name" value="MCTP_C"/>
</dbReference>
<evidence type="ECO:0000256" key="9">
    <source>
        <dbReference type="SAM" id="Phobius"/>
    </source>
</evidence>
<dbReference type="GO" id="GO:0005509">
    <property type="term" value="F:calcium ion binding"/>
    <property type="evidence" value="ECO:0007669"/>
    <property type="project" value="TreeGrafter"/>
</dbReference>
<feature type="domain" description="C2" evidence="10">
    <location>
        <begin position="367"/>
        <end position="485"/>
    </location>
</feature>
<feature type="non-terminal residue" evidence="11">
    <location>
        <position position="890"/>
    </location>
</feature>
<evidence type="ECO:0000313" key="11">
    <source>
        <dbReference type="EMBL" id="KAH3839143.1"/>
    </source>
</evidence>
<organism evidence="11 12">
    <name type="scientific">Dreissena polymorpha</name>
    <name type="common">Zebra mussel</name>
    <name type="synonym">Mytilus polymorpha</name>
    <dbReference type="NCBI Taxonomy" id="45954"/>
    <lineage>
        <taxon>Eukaryota</taxon>
        <taxon>Metazoa</taxon>
        <taxon>Spiralia</taxon>
        <taxon>Lophotrochozoa</taxon>
        <taxon>Mollusca</taxon>
        <taxon>Bivalvia</taxon>
        <taxon>Autobranchia</taxon>
        <taxon>Heteroconchia</taxon>
        <taxon>Euheterodonta</taxon>
        <taxon>Imparidentia</taxon>
        <taxon>Neoheterodontei</taxon>
        <taxon>Myida</taxon>
        <taxon>Dreissenoidea</taxon>
        <taxon>Dreissenidae</taxon>
        <taxon>Dreissena</taxon>
    </lineage>
</organism>